<dbReference type="Proteomes" id="UP001652741">
    <property type="component" value="Chromosome ssa13"/>
</dbReference>
<organism evidence="5 6">
    <name type="scientific">Salmo salar</name>
    <name type="common">Atlantic salmon</name>
    <dbReference type="NCBI Taxonomy" id="8030"/>
    <lineage>
        <taxon>Eukaryota</taxon>
        <taxon>Metazoa</taxon>
        <taxon>Chordata</taxon>
        <taxon>Craniata</taxon>
        <taxon>Vertebrata</taxon>
        <taxon>Euteleostomi</taxon>
        <taxon>Actinopterygii</taxon>
        <taxon>Neopterygii</taxon>
        <taxon>Teleostei</taxon>
        <taxon>Protacanthopterygii</taxon>
        <taxon>Salmoniformes</taxon>
        <taxon>Salmonidae</taxon>
        <taxon>Salmoninae</taxon>
        <taxon>Salmo</taxon>
    </lineage>
</organism>
<dbReference type="Gene3D" id="2.30.29.30">
    <property type="entry name" value="Pleckstrin-homology domain (PH domain)/Phosphotyrosine-binding domain (PTB)"/>
    <property type="match status" value="1"/>
</dbReference>
<dbReference type="InterPro" id="IPR000156">
    <property type="entry name" value="Ran_bind_dom"/>
</dbReference>
<gene>
    <name evidence="6" type="primary">LOC106568171</name>
</gene>
<evidence type="ECO:0000256" key="1">
    <source>
        <dbReference type="ARBA" id="ARBA00004123"/>
    </source>
</evidence>
<proteinExistence type="predicted"/>
<keyword evidence="5" id="KW-1185">Reference proteome</keyword>
<name>A0A1S3LS25_SALSA</name>
<dbReference type="AlphaFoldDB" id="A0A1S3LS25"/>
<dbReference type="InterPro" id="IPR011993">
    <property type="entry name" value="PH-like_dom_sf"/>
</dbReference>
<reference evidence="6" key="1">
    <citation type="submission" date="2025-08" db="UniProtKB">
        <authorList>
            <consortium name="RefSeq"/>
        </authorList>
    </citation>
    <scope>IDENTIFICATION</scope>
</reference>
<evidence type="ECO:0000313" key="6">
    <source>
        <dbReference type="RefSeq" id="XP_013993737.2"/>
    </source>
</evidence>
<feature type="compositionally biased region" description="Polar residues" evidence="3">
    <location>
        <begin position="217"/>
        <end position="243"/>
    </location>
</feature>
<feature type="region of interest" description="Disordered" evidence="3">
    <location>
        <begin position="217"/>
        <end position="309"/>
    </location>
</feature>
<dbReference type="PANTHER" id="PTHR23138:SF142">
    <property type="entry name" value="RAN-BINDING PROTEIN 3B-RELATED"/>
    <property type="match status" value="1"/>
</dbReference>
<protein>
    <submittedName>
        <fullName evidence="6">Ran-binding protein 3-like isoform X1</fullName>
    </submittedName>
</protein>
<dbReference type="GO" id="GO:0005634">
    <property type="term" value="C:nucleus"/>
    <property type="evidence" value="ECO:0007669"/>
    <property type="project" value="UniProtKB-SubCell"/>
</dbReference>
<evidence type="ECO:0000256" key="2">
    <source>
        <dbReference type="ARBA" id="ARBA00023242"/>
    </source>
</evidence>
<dbReference type="CDD" id="cd13180">
    <property type="entry name" value="RanBD_RanBP3"/>
    <property type="match status" value="1"/>
</dbReference>
<dbReference type="PROSITE" id="PS50196">
    <property type="entry name" value="RANBD1"/>
    <property type="match status" value="1"/>
</dbReference>
<feature type="compositionally biased region" description="Polar residues" evidence="3">
    <location>
        <begin position="140"/>
        <end position="156"/>
    </location>
</feature>
<evidence type="ECO:0000256" key="3">
    <source>
        <dbReference type="SAM" id="MobiDB-lite"/>
    </source>
</evidence>
<feature type="compositionally biased region" description="Basic and acidic residues" evidence="3">
    <location>
        <begin position="480"/>
        <end position="493"/>
    </location>
</feature>
<dbReference type="InterPro" id="IPR045255">
    <property type="entry name" value="RanBP1-like"/>
</dbReference>
<dbReference type="KEGG" id="sasa:106568171"/>
<accession>A0A1S3LS25</accession>
<dbReference type="PANTHER" id="PTHR23138">
    <property type="entry name" value="RAN BINDING PROTEIN"/>
    <property type="match status" value="1"/>
</dbReference>
<keyword evidence="2" id="KW-0539">Nucleus</keyword>
<feature type="region of interest" description="Disordered" evidence="3">
    <location>
        <begin position="480"/>
        <end position="508"/>
    </location>
</feature>
<dbReference type="GeneID" id="106568171"/>
<evidence type="ECO:0000259" key="4">
    <source>
        <dbReference type="PROSITE" id="PS50196"/>
    </source>
</evidence>
<dbReference type="RefSeq" id="XP_013993737.2">
    <property type="nucleotide sequence ID" value="XM_014138262.2"/>
</dbReference>
<feature type="compositionally biased region" description="Basic residues" evidence="3">
    <location>
        <begin position="247"/>
        <end position="256"/>
    </location>
</feature>
<sequence>MRGNLSPNEDISGYYSMMPVSDFHAKPSCTMEPAVSMCGAGGAVTARPLMGNSSSWQHSGDGGCAQDGAEELNEKTVLAPPVFVFQKSFTLSMKRRAERWEEGSVVGISPNKRVRSFTYPNPNSRMRKGSCDGSRRVRTNSHSFPPSPPVSRSNVFMPSNLCNRANISPNRVTPLNRVRRSLLQPARLLAPQPWNISSQPHLSEVFYNSLRPLTQSETRKLSQVSHDPSNDVSSISTGRSSTVGVLHQKKPHQVHRSKADGTTSDRVQFVFGENMSERVLRPQKSPSSEDSDCSSDSESSTSESSHKGAVWSSLRESAAAYTASCGRQHVLRLRRVQLFTGEEKESNVVQLTCRLFVLEKGTPSWTERGRGVLRLNDLASGTKRGLQSRIVYLSHLRPLIKTVMRHQGSLKVILNTKLWPHTHLRRPARRNLQVTATDVETQAVRVFLIQASARDVARLYVAIHHRLVALRASAAGREAEAAGGRTREGHCNSENEEEEEEERQQKEREERLLLTRLRPVVCDWIHSKPSLDSW</sequence>
<dbReference type="GO" id="GO:0006611">
    <property type="term" value="P:protein export from nucleus"/>
    <property type="evidence" value="ECO:0007669"/>
    <property type="project" value="TreeGrafter"/>
</dbReference>
<comment type="subcellular location">
    <subcellularLocation>
        <location evidence="1">Nucleus</location>
    </subcellularLocation>
</comment>
<evidence type="ECO:0000313" key="5">
    <source>
        <dbReference type="Proteomes" id="UP001652741"/>
    </source>
</evidence>
<dbReference type="SUPFAM" id="SSF50729">
    <property type="entry name" value="PH domain-like"/>
    <property type="match status" value="1"/>
</dbReference>
<feature type="domain" description="RanBD1" evidence="4">
    <location>
        <begin position="336"/>
        <end position="425"/>
    </location>
</feature>
<dbReference type="SMART" id="SM00160">
    <property type="entry name" value="RanBD"/>
    <property type="match status" value="1"/>
</dbReference>
<feature type="region of interest" description="Disordered" evidence="3">
    <location>
        <begin position="116"/>
        <end position="156"/>
    </location>
</feature>